<protein>
    <recommendedName>
        <fullName evidence="4">Transmembrane protein</fullName>
    </recommendedName>
</protein>
<evidence type="ECO:0000256" key="1">
    <source>
        <dbReference type="SAM" id="Phobius"/>
    </source>
</evidence>
<gene>
    <name evidence="2" type="ORF">FHI69_03040</name>
</gene>
<name>A0A5C4NV22_9BURK</name>
<dbReference type="RefSeq" id="WP_139089449.1">
    <property type="nucleotide sequence ID" value="NZ_VDGE01000001.1"/>
</dbReference>
<feature type="transmembrane region" description="Helical" evidence="1">
    <location>
        <begin position="7"/>
        <end position="24"/>
    </location>
</feature>
<sequence>MVWYDKWAIMAIAAGVGVGAYNWIRWPDVDATIVAYWVQAAGSVGALCAAIYIAGTESRARKKQASVVAKLTYVGMVFRLYNIQLAVGKASKKLAEKLNPDTRINYRSVVQLIDQAGMWRPDELIALVPLEHDVAIFLSTAGDRISHCRDLLSRADRNPKLNTFEMESKFNGEMSEILGNAHRLIVEASNRGRFLTNTFQVKTRD</sequence>
<evidence type="ECO:0008006" key="4">
    <source>
        <dbReference type="Google" id="ProtNLM"/>
    </source>
</evidence>
<evidence type="ECO:0000313" key="3">
    <source>
        <dbReference type="Proteomes" id="UP000305681"/>
    </source>
</evidence>
<reference evidence="2 3" key="1">
    <citation type="submission" date="2019-06" db="EMBL/GenBank/DDBJ databases">
        <title>Genome sequence of Janthinobacterium lividum UCD_MED1.</title>
        <authorList>
            <person name="De Leon M.E."/>
            <person name="Jospin G."/>
        </authorList>
    </citation>
    <scope>NUCLEOTIDE SEQUENCE [LARGE SCALE GENOMIC DNA]</scope>
    <source>
        <strain evidence="2 3">UCD_MED1</strain>
    </source>
</reference>
<comment type="caution">
    <text evidence="2">The sequence shown here is derived from an EMBL/GenBank/DDBJ whole genome shotgun (WGS) entry which is preliminary data.</text>
</comment>
<dbReference type="Proteomes" id="UP000305681">
    <property type="component" value="Unassembled WGS sequence"/>
</dbReference>
<keyword evidence="1" id="KW-0472">Membrane</keyword>
<dbReference type="EMBL" id="VDGE01000001">
    <property type="protein sequence ID" value="TNC78283.1"/>
    <property type="molecule type" value="Genomic_DNA"/>
</dbReference>
<proteinExistence type="predicted"/>
<accession>A0A5C4NV22</accession>
<feature type="transmembrane region" description="Helical" evidence="1">
    <location>
        <begin position="36"/>
        <end position="54"/>
    </location>
</feature>
<organism evidence="2 3">
    <name type="scientific">Janthinobacterium lividum</name>
    <dbReference type="NCBI Taxonomy" id="29581"/>
    <lineage>
        <taxon>Bacteria</taxon>
        <taxon>Pseudomonadati</taxon>
        <taxon>Pseudomonadota</taxon>
        <taxon>Betaproteobacteria</taxon>
        <taxon>Burkholderiales</taxon>
        <taxon>Oxalobacteraceae</taxon>
        <taxon>Janthinobacterium</taxon>
    </lineage>
</organism>
<keyword evidence="1" id="KW-1133">Transmembrane helix</keyword>
<dbReference type="AlphaFoldDB" id="A0A5C4NV22"/>
<keyword evidence="1" id="KW-0812">Transmembrane</keyword>
<evidence type="ECO:0000313" key="2">
    <source>
        <dbReference type="EMBL" id="TNC78283.1"/>
    </source>
</evidence>